<gene>
    <name evidence="1" type="ORF">EHP00_1199</name>
</gene>
<protein>
    <submittedName>
        <fullName evidence="1">Uncharacterized protein</fullName>
    </submittedName>
</protein>
<sequence length="220" mass="25630">MDLKEFYSAFCIYFCKSHKLPSNVKSTVLQLLTIIDSYNKNILKLSKEENGEIEEITKKKHKESAIENPHFLAIFMGAKAEEIQENMIDKIEKYTKTTINKKTLIKNELAIANHINFNFVFMDVYAAAFGMCVELSEKEEISEEKEKFRKIEENLDKALCTEYSSLKVVVFTAINMTYNLKSEICENYQVSPEEVEMMSKTIEKYEIPSKTQVFEKYKSI</sequence>
<dbReference type="AlphaFoldDB" id="A0A1W0E8A8"/>
<name>A0A1W0E8A8_9MICR</name>
<dbReference type="EMBL" id="MNPJ01000009">
    <property type="protein sequence ID" value="OQS55468.1"/>
    <property type="molecule type" value="Genomic_DNA"/>
</dbReference>
<dbReference type="VEuPathDB" id="MicrosporidiaDB:EHP00_1199"/>
<evidence type="ECO:0000313" key="1">
    <source>
        <dbReference type="EMBL" id="OQS55468.1"/>
    </source>
</evidence>
<reference evidence="1 2" key="1">
    <citation type="journal article" date="2017" name="Environ. Microbiol.">
        <title>Decay of the glycolytic pathway and adaptation to intranuclear parasitism within Enterocytozoonidae microsporidia.</title>
        <authorList>
            <person name="Wiredu Boakye D."/>
            <person name="Jaroenlak P."/>
            <person name="Prachumwat A."/>
            <person name="Williams T.A."/>
            <person name="Bateman K.S."/>
            <person name="Itsathitphaisarn O."/>
            <person name="Sritunyalucksana K."/>
            <person name="Paszkiewicz K.H."/>
            <person name="Moore K.A."/>
            <person name="Stentiford G.D."/>
            <person name="Williams B.A."/>
        </authorList>
    </citation>
    <scope>NUCLEOTIDE SEQUENCE [LARGE SCALE GENOMIC DNA]</scope>
    <source>
        <strain evidence="1 2">TH1</strain>
    </source>
</reference>
<organism evidence="1 2">
    <name type="scientific">Ecytonucleospora hepatopenaei</name>
    <dbReference type="NCBI Taxonomy" id="646526"/>
    <lineage>
        <taxon>Eukaryota</taxon>
        <taxon>Fungi</taxon>
        <taxon>Fungi incertae sedis</taxon>
        <taxon>Microsporidia</taxon>
        <taxon>Enterocytozoonidae</taxon>
        <taxon>Ecytonucleospora</taxon>
    </lineage>
</organism>
<evidence type="ECO:0000313" key="2">
    <source>
        <dbReference type="Proteomes" id="UP000192758"/>
    </source>
</evidence>
<keyword evidence="2" id="KW-1185">Reference proteome</keyword>
<dbReference type="Proteomes" id="UP000192758">
    <property type="component" value="Unassembled WGS sequence"/>
</dbReference>
<comment type="caution">
    <text evidence="1">The sequence shown here is derived from an EMBL/GenBank/DDBJ whole genome shotgun (WGS) entry which is preliminary data.</text>
</comment>
<proteinExistence type="predicted"/>
<dbReference type="OrthoDB" id="10616132at2759"/>
<accession>A0A1W0E8A8</accession>